<dbReference type="SUPFAM" id="SSF52141">
    <property type="entry name" value="Uracil-DNA glycosylase-like"/>
    <property type="match status" value="1"/>
</dbReference>
<comment type="similarity">
    <text evidence="2">Belongs to the uracil-DNA glycosylase (UDG) superfamily. UNG family.</text>
</comment>
<evidence type="ECO:0000259" key="7">
    <source>
        <dbReference type="SMART" id="SM00986"/>
    </source>
</evidence>
<keyword evidence="5" id="KW-0378">Hydrolase</keyword>
<protein>
    <recommendedName>
        <fullName evidence="3">uracil-DNA glycosylase</fullName>
        <ecNumber evidence="3">3.2.2.27</ecNumber>
    </recommendedName>
</protein>
<evidence type="ECO:0000256" key="3">
    <source>
        <dbReference type="ARBA" id="ARBA00012030"/>
    </source>
</evidence>
<dbReference type="NCBIfam" id="NF003588">
    <property type="entry name" value="PRK05254.1-1"/>
    <property type="match status" value="1"/>
</dbReference>
<keyword evidence="6" id="KW-0234">DNA repair</keyword>
<dbReference type="NCBIfam" id="NF003592">
    <property type="entry name" value="PRK05254.1-5"/>
    <property type="match status" value="1"/>
</dbReference>
<dbReference type="HAMAP" id="MF_00148">
    <property type="entry name" value="UDG"/>
    <property type="match status" value="1"/>
</dbReference>
<dbReference type="SMART" id="SM00987">
    <property type="entry name" value="UreE_C"/>
    <property type="match status" value="1"/>
</dbReference>
<keyword evidence="4" id="KW-0227">DNA damage</keyword>
<evidence type="ECO:0000313" key="8">
    <source>
        <dbReference type="EMBL" id="SFV81430.1"/>
    </source>
</evidence>
<evidence type="ECO:0000256" key="2">
    <source>
        <dbReference type="ARBA" id="ARBA00008184"/>
    </source>
</evidence>
<dbReference type="SMART" id="SM00986">
    <property type="entry name" value="UDG"/>
    <property type="match status" value="1"/>
</dbReference>
<dbReference type="Gene3D" id="3.40.470.10">
    <property type="entry name" value="Uracil-DNA glycosylase-like domain"/>
    <property type="match status" value="1"/>
</dbReference>
<evidence type="ECO:0000256" key="1">
    <source>
        <dbReference type="ARBA" id="ARBA00001400"/>
    </source>
</evidence>
<dbReference type="NCBIfam" id="NF003591">
    <property type="entry name" value="PRK05254.1-4"/>
    <property type="match status" value="1"/>
</dbReference>
<proteinExistence type="inferred from homology"/>
<dbReference type="PANTHER" id="PTHR11264">
    <property type="entry name" value="URACIL-DNA GLYCOSYLASE"/>
    <property type="match status" value="1"/>
</dbReference>
<feature type="domain" description="Uracil-DNA glycosylase-like" evidence="7">
    <location>
        <begin position="52"/>
        <end position="212"/>
    </location>
</feature>
<dbReference type="InterPro" id="IPR002043">
    <property type="entry name" value="UDG_fam1"/>
</dbReference>
<dbReference type="EC" id="3.2.2.27" evidence="3"/>
<dbReference type="GO" id="GO:0004844">
    <property type="term" value="F:uracil DNA N-glycosylase activity"/>
    <property type="evidence" value="ECO:0007669"/>
    <property type="project" value="UniProtKB-EC"/>
</dbReference>
<dbReference type="PANTHER" id="PTHR11264:SF0">
    <property type="entry name" value="URACIL-DNA GLYCOSYLASE"/>
    <property type="match status" value="1"/>
</dbReference>
<dbReference type="InterPro" id="IPR018085">
    <property type="entry name" value="Ura-DNA_Glyclase_AS"/>
</dbReference>
<dbReference type="NCBIfam" id="TIGR00628">
    <property type="entry name" value="ung"/>
    <property type="match status" value="1"/>
</dbReference>
<dbReference type="CDD" id="cd10027">
    <property type="entry name" value="UDG-F1-like"/>
    <property type="match status" value="1"/>
</dbReference>
<dbReference type="AlphaFoldDB" id="A0A1W1DJ59"/>
<dbReference type="InterPro" id="IPR005122">
    <property type="entry name" value="Uracil-DNA_glycosylase-like"/>
</dbReference>
<comment type="catalytic activity">
    <reaction evidence="1">
        <text>Hydrolyzes single-stranded DNA or mismatched double-stranded DNA and polynucleotides, releasing free uracil.</text>
        <dbReference type="EC" id="3.2.2.27"/>
    </reaction>
</comment>
<reference evidence="8" key="1">
    <citation type="submission" date="2016-10" db="EMBL/GenBank/DDBJ databases">
        <authorList>
            <person name="de Groot N.N."/>
        </authorList>
    </citation>
    <scope>NUCLEOTIDE SEQUENCE</scope>
</reference>
<sequence>MVGWTLNNDWSEQLDFVFKQDYYQHLLDFLEYESTHNKIIYPPKEQIFAAFELSSFENTKVVILGQDPYHNEGQAQGLSFSVPKGVTIPPSLRNIFRELEMDLNIKPSLSGDLTHWGNQGVLLLNSVLTVEKNSPGSHAKSGWVDFTDTVIDILNQQKQNLVFLLWGAYAQQKSELIDQEKHLVLMAAHPSPFSAHKGFFGCRHFSKANAYLQSTKQTTINWEL</sequence>
<dbReference type="GO" id="GO:0097510">
    <property type="term" value="P:base-excision repair, AP site formation via deaminated base removal"/>
    <property type="evidence" value="ECO:0007669"/>
    <property type="project" value="TreeGrafter"/>
</dbReference>
<gene>
    <name evidence="8" type="ORF">MNB_SUP05-12-100</name>
</gene>
<dbReference type="EMBL" id="FPHT01000171">
    <property type="protein sequence ID" value="SFV81430.1"/>
    <property type="molecule type" value="Genomic_DNA"/>
</dbReference>
<evidence type="ECO:0000256" key="5">
    <source>
        <dbReference type="ARBA" id="ARBA00022801"/>
    </source>
</evidence>
<dbReference type="Pfam" id="PF03167">
    <property type="entry name" value="UDG"/>
    <property type="match status" value="1"/>
</dbReference>
<dbReference type="InterPro" id="IPR036895">
    <property type="entry name" value="Uracil-DNA_glycosylase-like_sf"/>
</dbReference>
<evidence type="ECO:0000256" key="6">
    <source>
        <dbReference type="ARBA" id="ARBA00023204"/>
    </source>
</evidence>
<evidence type="ECO:0000256" key="4">
    <source>
        <dbReference type="ARBA" id="ARBA00022763"/>
    </source>
</evidence>
<name>A0A1W1DJ59_9ZZZZ</name>
<dbReference type="FunFam" id="3.40.470.10:FF:000001">
    <property type="entry name" value="Uracil-DNA glycosylase"/>
    <property type="match status" value="1"/>
</dbReference>
<dbReference type="PROSITE" id="PS00130">
    <property type="entry name" value="U_DNA_GLYCOSYLASE"/>
    <property type="match status" value="1"/>
</dbReference>
<dbReference type="NCBIfam" id="NF003589">
    <property type="entry name" value="PRK05254.1-2"/>
    <property type="match status" value="1"/>
</dbReference>
<organism evidence="8">
    <name type="scientific">hydrothermal vent metagenome</name>
    <dbReference type="NCBI Taxonomy" id="652676"/>
    <lineage>
        <taxon>unclassified sequences</taxon>
        <taxon>metagenomes</taxon>
        <taxon>ecological metagenomes</taxon>
    </lineage>
</organism>
<accession>A0A1W1DJ59</accession>